<reference evidence="2" key="1">
    <citation type="submission" date="2021-03" db="EMBL/GenBank/DDBJ databases">
        <title>Molecular epidemiology and mechanisms of colistin and carbapenem resistance in Enterobacteriaceae from clinical isolates, the environment and porcine samples in Pretoria, South Africa.</title>
        <authorList>
            <person name="Bogoshi D."/>
            <person name="Mbelle N.M."/>
            <person name="Naidoo V."/>
            <person name="Osei Sekyere J."/>
        </authorList>
    </citation>
    <scope>NUCLEOTIDE SEQUENCE</scope>
    <source>
        <strain evidence="2">ESB009</strain>
    </source>
</reference>
<feature type="region of interest" description="Disordered" evidence="1">
    <location>
        <begin position="22"/>
        <end position="45"/>
    </location>
</feature>
<comment type="caution">
    <text evidence="2">The sequence shown here is derived from an EMBL/GenBank/DDBJ whole genome shotgun (WGS) entry which is preliminary data.</text>
</comment>
<dbReference type="AlphaFoldDB" id="A0A939NHP1"/>
<accession>A0A939NHP1</accession>
<dbReference type="EMBL" id="JAGETT010000012">
    <property type="protein sequence ID" value="MBO1919862.1"/>
    <property type="molecule type" value="Genomic_DNA"/>
</dbReference>
<feature type="compositionally biased region" description="Acidic residues" evidence="1">
    <location>
        <begin position="33"/>
        <end position="45"/>
    </location>
</feature>
<gene>
    <name evidence="2" type="ORF">J4710_03350</name>
</gene>
<proteinExistence type="predicted"/>
<protein>
    <submittedName>
        <fullName evidence="2">Uncharacterized protein</fullName>
    </submittedName>
</protein>
<sequence length="45" mass="5318">MKQQKNLKQKKQIQVMYLLSETPSTDINKTETTVDENNSEEDEEM</sequence>
<evidence type="ECO:0000256" key="1">
    <source>
        <dbReference type="SAM" id="MobiDB-lite"/>
    </source>
</evidence>
<feature type="compositionally biased region" description="Polar residues" evidence="1">
    <location>
        <begin position="22"/>
        <end position="31"/>
    </location>
</feature>
<organism evidence="2">
    <name type="scientific">Staphylococcus xylosus</name>
    <dbReference type="NCBI Taxonomy" id="1288"/>
    <lineage>
        <taxon>Bacteria</taxon>
        <taxon>Bacillati</taxon>
        <taxon>Bacillota</taxon>
        <taxon>Bacilli</taxon>
        <taxon>Bacillales</taxon>
        <taxon>Staphylococcaceae</taxon>
        <taxon>Staphylococcus</taxon>
    </lineage>
</organism>
<name>A0A939NHP1_STAXY</name>
<evidence type="ECO:0000313" key="2">
    <source>
        <dbReference type="EMBL" id="MBO1919862.1"/>
    </source>
</evidence>